<dbReference type="PANTHER" id="PTHR31084:SF0">
    <property type="entry name" value="ALPHA-L-FUCOSIDASE 2"/>
    <property type="match status" value="1"/>
</dbReference>
<evidence type="ECO:0000259" key="2">
    <source>
        <dbReference type="Pfam" id="PF14498"/>
    </source>
</evidence>
<dbReference type="Pfam" id="PF22124">
    <property type="entry name" value="Glyco_hydro_95_cat"/>
    <property type="match status" value="1"/>
</dbReference>
<feature type="domain" description="Glycosyl hydrolase family 95 N-terminal" evidence="2">
    <location>
        <begin position="27"/>
        <end position="255"/>
    </location>
</feature>
<feature type="domain" description="Glycosyl hydrolase family 95 catalytic" evidence="4">
    <location>
        <begin position="312"/>
        <end position="703"/>
    </location>
</feature>
<dbReference type="InterPro" id="IPR049053">
    <property type="entry name" value="AFCA-like_C"/>
</dbReference>
<dbReference type="InterPro" id="IPR008928">
    <property type="entry name" value="6-hairpin_glycosidase_sf"/>
</dbReference>
<sequence>MSGSGRRPGSCDRPVPAADHAPVHGSWEPTPAHRWEDGYLAGNGSHGALAHGDLDDDRVIVTHHRLVRPNGSERLRPPALARRLAEAQRALLAGDNEAGQRFGDGLPFHWVQPFHPALQTRVVTLAAPPGGRAGGYRRSVDFTTGEIRSAAAGRTSTVFVSRADDVIVQLLTAPGHDLAVRLDHELPGAPANLSTARSTVPIAGGAHLALRVDHPDSGRGYTVATVLLADAGGTTAEGAGTRVRDARALLLLTRVHRHDAAAGPAAPDPAELWERLVRLAAAVVPRDRTAPPPKGIAAPDARRAVAPQAVHDALLARHVARHRPAYLRVALDLHAPAAERALPGSALLARPDSTALLERLFAAGRHHLLSAAGELPPRLTGLWTGDWDTAWSGAFTTNANLNLQTASAAGAALPEVVAAQRRFIAEQLDDWRENAAAIFGTRGVVAPSHTDGDSGHTRHFQRDYPLHVWTAGADWLLLPLLHEAEHTGAPDDVLDTLLAEVAQFYDDFLLRDDGGDGTVTVVPSYSPENSPAGRGPVAVNATMDIAAARHALTTAAERLPGDDRAPGWRRLAAALPPYRVNEDGALAEWASPGLGDTYDHRHLSHLYPVWPLTEITPEAAPELAEAARRALELRGSENDSAHGHLHRALIAARLNEADTALAALRAVLHADCFHDSLMSSHYPARDVYNADAAHALPAAVLELVAHTSPGRLDLLPALPAAFPTGAVTGLATRFGSELDVAWSPRRVEAVLRPGRDAVIELRLGRHRPRPGRVELTAGCEQRLTLAR</sequence>
<evidence type="ECO:0000313" key="5">
    <source>
        <dbReference type="EMBL" id="NJP68327.1"/>
    </source>
</evidence>
<dbReference type="PIRSF" id="PIRSF007663">
    <property type="entry name" value="UCP007663"/>
    <property type="match status" value="1"/>
</dbReference>
<keyword evidence="6" id="KW-1185">Reference proteome</keyword>
<name>A0ABX1AV99_9ACTN</name>
<dbReference type="Gene3D" id="1.50.10.10">
    <property type="match status" value="1"/>
</dbReference>
<accession>A0ABX1AV99</accession>
<organism evidence="5 6">
    <name type="scientific">Streptomyces spiramenti</name>
    <dbReference type="NCBI Taxonomy" id="2720606"/>
    <lineage>
        <taxon>Bacteria</taxon>
        <taxon>Bacillati</taxon>
        <taxon>Actinomycetota</taxon>
        <taxon>Actinomycetes</taxon>
        <taxon>Kitasatosporales</taxon>
        <taxon>Streptomycetaceae</taxon>
        <taxon>Streptomyces</taxon>
    </lineage>
</organism>
<evidence type="ECO:0008006" key="7">
    <source>
        <dbReference type="Google" id="ProtNLM"/>
    </source>
</evidence>
<dbReference type="Pfam" id="PF14498">
    <property type="entry name" value="Glyco_hyd_65N_2"/>
    <property type="match status" value="1"/>
</dbReference>
<dbReference type="InterPro" id="IPR027414">
    <property type="entry name" value="GH95_N_dom"/>
</dbReference>
<evidence type="ECO:0000259" key="3">
    <source>
        <dbReference type="Pfam" id="PF21307"/>
    </source>
</evidence>
<feature type="region of interest" description="Disordered" evidence="1">
    <location>
        <begin position="1"/>
        <end position="29"/>
    </location>
</feature>
<gene>
    <name evidence="5" type="ORF">HCJ92_19015</name>
</gene>
<evidence type="ECO:0000256" key="1">
    <source>
        <dbReference type="SAM" id="MobiDB-lite"/>
    </source>
</evidence>
<dbReference type="InterPro" id="IPR012341">
    <property type="entry name" value="6hp_glycosidase-like_sf"/>
</dbReference>
<feature type="domain" description="Alpha fucosidase A-like C-terminal" evidence="3">
    <location>
        <begin position="710"/>
        <end position="752"/>
    </location>
</feature>
<dbReference type="PANTHER" id="PTHR31084">
    <property type="entry name" value="ALPHA-L-FUCOSIDASE 2"/>
    <property type="match status" value="1"/>
</dbReference>
<dbReference type="InterPro" id="IPR016518">
    <property type="entry name" value="Alpha-L-fucosidase"/>
</dbReference>
<dbReference type="Proteomes" id="UP000746503">
    <property type="component" value="Unassembled WGS sequence"/>
</dbReference>
<proteinExistence type="predicted"/>
<dbReference type="Pfam" id="PF21307">
    <property type="entry name" value="Glyco_hydro_95_C"/>
    <property type="match status" value="1"/>
</dbReference>
<dbReference type="InterPro" id="IPR054363">
    <property type="entry name" value="GH95_cat"/>
</dbReference>
<evidence type="ECO:0000259" key="4">
    <source>
        <dbReference type="Pfam" id="PF22124"/>
    </source>
</evidence>
<reference evidence="5 6" key="1">
    <citation type="submission" date="2020-03" db="EMBL/GenBank/DDBJ databases">
        <title>Draft genome of Streptomyces sp. ventii, isolated from the Axial Seamount in the Pacific Ocean, and resequencing of the two type strains Streptomyces lonarensis strain NCL 716 and Streptomyces bohaiensis strain 11A07.</title>
        <authorList>
            <person name="Loughran R.M."/>
            <person name="Pfannmuller K.M."/>
            <person name="Wasson B.J."/>
            <person name="Deadmond M.C."/>
            <person name="Paddock B.E."/>
            <person name="Koyack M.J."/>
            <person name="Gallegos D.A."/>
            <person name="Mitchell E.A."/>
            <person name="Ushijima B."/>
            <person name="Saw J.H."/>
            <person name="Mcphail K.L."/>
            <person name="Videau P."/>
        </authorList>
    </citation>
    <scope>NUCLEOTIDE SEQUENCE [LARGE SCALE GENOMIC DNA]</scope>
    <source>
        <strain evidence="6">5675061</strain>
    </source>
</reference>
<protein>
    <recommendedName>
        <fullName evidence="7">Glycosyl hydrolase family 95 N-terminal domain-containing protein</fullName>
    </recommendedName>
</protein>
<evidence type="ECO:0000313" key="6">
    <source>
        <dbReference type="Proteomes" id="UP000746503"/>
    </source>
</evidence>
<dbReference type="SUPFAM" id="SSF48208">
    <property type="entry name" value="Six-hairpin glycosidases"/>
    <property type="match status" value="1"/>
</dbReference>
<dbReference type="RefSeq" id="WP_167934829.1">
    <property type="nucleotide sequence ID" value="NZ_JAAVJB010000198.1"/>
</dbReference>
<dbReference type="EMBL" id="JAAVJB010000198">
    <property type="protein sequence ID" value="NJP68327.1"/>
    <property type="molecule type" value="Genomic_DNA"/>
</dbReference>
<comment type="caution">
    <text evidence="5">The sequence shown here is derived from an EMBL/GenBank/DDBJ whole genome shotgun (WGS) entry which is preliminary data.</text>
</comment>